<dbReference type="PANTHER" id="PTHR33254">
    <property type="entry name" value="4-HYDROXY-4-METHYL-2-OXOGLUTARATE ALDOLASE 3-RELATED"/>
    <property type="match status" value="1"/>
</dbReference>
<dbReference type="GO" id="GO:0008168">
    <property type="term" value="F:methyltransferase activity"/>
    <property type="evidence" value="ECO:0007669"/>
    <property type="project" value="UniProtKB-KW"/>
</dbReference>
<dbReference type="GO" id="GO:0046872">
    <property type="term" value="F:metal ion binding"/>
    <property type="evidence" value="ECO:0007669"/>
    <property type="project" value="UniProtKB-KW"/>
</dbReference>
<keyword evidence="6" id="KW-0808">Transferase</keyword>
<organism evidence="6 7">
    <name type="scientific">Agrobacterium deltaense NCPPB 1641</name>
    <dbReference type="NCBI Taxonomy" id="1183425"/>
    <lineage>
        <taxon>Bacteria</taxon>
        <taxon>Pseudomonadati</taxon>
        <taxon>Pseudomonadota</taxon>
        <taxon>Alphaproteobacteria</taxon>
        <taxon>Hyphomicrobiales</taxon>
        <taxon>Rhizobiaceae</taxon>
        <taxon>Rhizobium/Agrobacterium group</taxon>
        <taxon>Agrobacterium</taxon>
    </lineage>
</organism>
<evidence type="ECO:0000313" key="7">
    <source>
        <dbReference type="Proteomes" id="UP000192140"/>
    </source>
</evidence>
<dbReference type="SUPFAM" id="SSF89562">
    <property type="entry name" value="RraA-like"/>
    <property type="match status" value="1"/>
</dbReference>
<keyword evidence="6" id="KW-0489">Methyltransferase</keyword>
<evidence type="ECO:0000256" key="2">
    <source>
        <dbReference type="ARBA" id="ARBA00016549"/>
    </source>
</evidence>
<accession>A0A1S7U970</accession>
<dbReference type="EMBL" id="FCNP01000049">
    <property type="protein sequence ID" value="CVI63131.1"/>
    <property type="molecule type" value="Genomic_DNA"/>
</dbReference>
<evidence type="ECO:0000256" key="5">
    <source>
        <dbReference type="PIRSR" id="PIRSR605493-1"/>
    </source>
</evidence>
<comment type="cofactor">
    <cofactor evidence="1">
        <name>a divalent metal cation</name>
        <dbReference type="ChEBI" id="CHEBI:60240"/>
    </cofactor>
</comment>
<keyword evidence="7" id="KW-1185">Reference proteome</keyword>
<dbReference type="GO" id="GO:0032259">
    <property type="term" value="P:methylation"/>
    <property type="evidence" value="ECO:0007669"/>
    <property type="project" value="UniProtKB-KW"/>
</dbReference>
<dbReference type="RefSeq" id="WP_080855081.1">
    <property type="nucleotide sequence ID" value="NZ_LT009777.1"/>
</dbReference>
<sequence>MEQYRINKGGSPLPTDLCALLQDVETATIGHTEHLGFLSTSLRPVCSAKIIGQALTVAAPGRDGVVIYKAIDLLQPGDVLVISRIDGDDIACVGGGVATAAKVRGAAAIIVDGPCTDVEEIVASGLPVWCRGVSAKTTNRTFRIGGSINVPVACAGTAILPGFAVLADNSGIFVADRSRMRNLGEAALKRQERSARLRAHLAAGHSIFAYDEGQSQ</sequence>
<dbReference type="Gene3D" id="3.50.30.40">
    <property type="entry name" value="Ribonuclease E inhibitor RraA/RraA-like"/>
    <property type="match status" value="1"/>
</dbReference>
<dbReference type="AlphaFoldDB" id="A0A1S7U970"/>
<evidence type="ECO:0000256" key="3">
    <source>
        <dbReference type="ARBA" id="ARBA00029596"/>
    </source>
</evidence>
<gene>
    <name evidence="6" type="ORF">AGR7A_pAt20107</name>
</gene>
<protein>
    <recommendedName>
        <fullName evidence="2">Putative 4-hydroxy-4-methyl-2-oxoglutarate aldolase</fullName>
    </recommendedName>
    <alternativeName>
        <fullName evidence="3">Regulator of ribonuclease activity homolog</fullName>
    </alternativeName>
    <alternativeName>
        <fullName evidence="4">RraA-like protein</fullName>
    </alternativeName>
</protein>
<feature type="binding site" evidence="5">
    <location>
        <position position="117"/>
    </location>
    <ligand>
        <name>Mg(2+)</name>
        <dbReference type="ChEBI" id="CHEBI:18420"/>
    </ligand>
</feature>
<dbReference type="Pfam" id="PF03737">
    <property type="entry name" value="RraA-like"/>
    <property type="match status" value="1"/>
</dbReference>
<comment type="caution">
    <text evidence="6">The sequence shown here is derived from an EMBL/GenBank/DDBJ whole genome shotgun (WGS) entry which is preliminary data.</text>
</comment>
<comment type="cofactor">
    <cofactor evidence="5">
        <name>Mg(2+)</name>
        <dbReference type="ChEBI" id="CHEBI:18420"/>
    </cofactor>
</comment>
<name>A0A1S7U970_9HYPH</name>
<reference evidence="6" key="1">
    <citation type="submission" date="2016-01" db="EMBL/GenBank/DDBJ databases">
        <authorList>
            <person name="Regsiter A."/>
            <person name="william w."/>
        </authorList>
    </citation>
    <scope>NUCLEOTIDE SEQUENCE</scope>
    <source>
        <strain evidence="6">NCPPB 1641</strain>
    </source>
</reference>
<dbReference type="PANTHER" id="PTHR33254:SF4">
    <property type="entry name" value="4-HYDROXY-4-METHYL-2-OXOGLUTARATE ALDOLASE 3-RELATED"/>
    <property type="match status" value="1"/>
</dbReference>
<proteinExistence type="predicted"/>
<dbReference type="Proteomes" id="UP000192140">
    <property type="component" value="Unassembled WGS sequence"/>
</dbReference>
<dbReference type="InterPro" id="IPR005493">
    <property type="entry name" value="RraA/RraA-like"/>
</dbReference>
<evidence type="ECO:0000256" key="1">
    <source>
        <dbReference type="ARBA" id="ARBA00001968"/>
    </source>
</evidence>
<evidence type="ECO:0000313" key="6">
    <source>
        <dbReference type="EMBL" id="CVI63131.1"/>
    </source>
</evidence>
<feature type="binding site" evidence="5">
    <location>
        <begin position="94"/>
        <end position="97"/>
    </location>
    <ligand>
        <name>substrate</name>
    </ligand>
</feature>
<evidence type="ECO:0000256" key="4">
    <source>
        <dbReference type="ARBA" id="ARBA00030169"/>
    </source>
</evidence>
<keyword evidence="5" id="KW-0460">Magnesium</keyword>
<keyword evidence="5" id="KW-0479">Metal-binding</keyword>
<dbReference type="CDD" id="cd16841">
    <property type="entry name" value="RraA_family"/>
    <property type="match status" value="1"/>
</dbReference>
<dbReference type="InterPro" id="IPR036704">
    <property type="entry name" value="RraA/RraA-like_sf"/>
</dbReference>